<gene>
    <name evidence="12" type="ORF">GSPATT00036113001</name>
</gene>
<evidence type="ECO:0000256" key="5">
    <source>
        <dbReference type="ARBA" id="ARBA00023053"/>
    </source>
</evidence>
<proteinExistence type="predicted"/>
<sequence>MSETSFGVVSFTIILILFIYAIAGSYFEHKHEIHFIHETGLGIILGVVAGGLFTLIYRGTLYYIYEFNESFFFYILLPIIIFAGGYNLNKRRFFQNFLYINLFGLLGTLLTFLLIVCFTFLISDGDLIQIWGGDTTIKLKTEQIMIFAATICATDSVAALTMIKPNKYPKLFSVVFGEGMVNDAVSIILYISVDLLSGKHDTIFTVSLEFCILFILEFFCSLVVGLLFGVLASILFKYLRFITESVILEMAIIIYIAYGSFTMCELLGLSGVLSVLATGALMAYYNIYNLSSLGQVASKITVSTLSLICEAFIYIYLGLSMWILSGYQNSDDQIEKPKCSWTFLVLELLICFFSRGVSMAILSGMAYLIKGKEKFKLSLQELNIIWFAGLIRGSVAYALITKLQISNPEDLNERYQVEVIKTTVLFMVIITTILLGAMMPFYINLNLKRKVEDVNSRLLQNNEFESGYRRQIQNNFKYLDDHYFKYWMIFNYQNRKSEILKQQQEKQQDEENHNKIGLISQFQSKFTGNQNIVFYVEANKSIPAHTESLIEGIDDLEENDQSDQPNLMTHISQNYNDL</sequence>
<feature type="transmembrane region" description="Helical" evidence="10">
    <location>
        <begin position="300"/>
        <end position="323"/>
    </location>
</feature>
<keyword evidence="4 10" id="KW-1133">Transmembrane helix</keyword>
<evidence type="ECO:0000256" key="3">
    <source>
        <dbReference type="ARBA" id="ARBA00022692"/>
    </source>
</evidence>
<dbReference type="GO" id="GO:0098719">
    <property type="term" value="P:sodium ion import across plasma membrane"/>
    <property type="evidence" value="ECO:0000318"/>
    <property type="project" value="GO_Central"/>
</dbReference>
<evidence type="ECO:0000256" key="1">
    <source>
        <dbReference type="ARBA" id="ARBA00004141"/>
    </source>
</evidence>
<evidence type="ECO:0000256" key="9">
    <source>
        <dbReference type="SAM" id="MobiDB-lite"/>
    </source>
</evidence>
<feature type="compositionally biased region" description="Polar residues" evidence="9">
    <location>
        <begin position="562"/>
        <end position="578"/>
    </location>
</feature>
<dbReference type="InterPro" id="IPR006153">
    <property type="entry name" value="Cation/H_exchanger_TM"/>
</dbReference>
<feature type="transmembrane region" description="Helical" evidence="10">
    <location>
        <begin position="143"/>
        <end position="163"/>
    </location>
</feature>
<organism evidence="12 13">
    <name type="scientific">Paramecium tetraurelia</name>
    <dbReference type="NCBI Taxonomy" id="5888"/>
    <lineage>
        <taxon>Eukaryota</taxon>
        <taxon>Sar</taxon>
        <taxon>Alveolata</taxon>
        <taxon>Ciliophora</taxon>
        <taxon>Intramacronucleata</taxon>
        <taxon>Oligohymenophorea</taxon>
        <taxon>Peniculida</taxon>
        <taxon>Parameciidae</taxon>
        <taxon>Paramecium</taxon>
    </lineage>
</organism>
<feature type="transmembrane region" description="Helical" evidence="10">
    <location>
        <begin position="420"/>
        <end position="443"/>
    </location>
</feature>
<dbReference type="OrthoDB" id="196264at2759"/>
<dbReference type="InParanoid" id="A0C865"/>
<dbReference type="EMBL" id="CT868049">
    <property type="protein sequence ID" value="CAK66982.1"/>
    <property type="molecule type" value="Genomic_DNA"/>
</dbReference>
<feature type="transmembrane region" description="Helical" evidence="10">
    <location>
        <begin position="241"/>
        <end position="261"/>
    </location>
</feature>
<feature type="transmembrane region" description="Helical" evidence="10">
    <location>
        <begin position="6"/>
        <end position="27"/>
    </location>
</feature>
<dbReference type="Pfam" id="PF00999">
    <property type="entry name" value="Na_H_Exchanger"/>
    <property type="match status" value="1"/>
</dbReference>
<dbReference type="STRING" id="5888.A0C865"/>
<feature type="transmembrane region" description="Helical" evidence="10">
    <location>
        <begin position="267"/>
        <end position="288"/>
    </location>
</feature>
<feature type="transmembrane region" description="Helical" evidence="10">
    <location>
        <begin position="71"/>
        <end position="88"/>
    </location>
</feature>
<protein>
    <recommendedName>
        <fullName evidence="11">Cation/H+ exchanger transmembrane domain-containing protein</fullName>
    </recommendedName>
</protein>
<keyword evidence="2" id="KW-0813">Transport</keyword>
<evidence type="ECO:0000259" key="11">
    <source>
        <dbReference type="Pfam" id="PF00999"/>
    </source>
</evidence>
<dbReference type="AlphaFoldDB" id="A0C865"/>
<dbReference type="GO" id="GO:0051453">
    <property type="term" value="P:regulation of intracellular pH"/>
    <property type="evidence" value="ECO:0000318"/>
    <property type="project" value="GO_Central"/>
</dbReference>
<dbReference type="GO" id="GO:0015385">
    <property type="term" value="F:sodium:proton antiporter activity"/>
    <property type="evidence" value="ECO:0000318"/>
    <property type="project" value="GO_Central"/>
</dbReference>
<evidence type="ECO:0000256" key="7">
    <source>
        <dbReference type="ARBA" id="ARBA00023136"/>
    </source>
</evidence>
<dbReference type="GO" id="GO:0005886">
    <property type="term" value="C:plasma membrane"/>
    <property type="evidence" value="ECO:0000318"/>
    <property type="project" value="GO_Central"/>
</dbReference>
<dbReference type="eggNOG" id="KOG1965">
    <property type="taxonomic scope" value="Eukaryota"/>
</dbReference>
<feature type="domain" description="Cation/H+ exchanger transmembrane" evidence="11">
    <location>
        <begin position="24"/>
        <end position="438"/>
    </location>
</feature>
<feature type="transmembrane region" description="Helical" evidence="10">
    <location>
        <begin position="381"/>
        <end position="400"/>
    </location>
</feature>
<name>A0C865_PARTE</name>
<evidence type="ECO:0000313" key="13">
    <source>
        <dbReference type="Proteomes" id="UP000000600"/>
    </source>
</evidence>
<feature type="transmembrane region" description="Helical" evidence="10">
    <location>
        <begin position="343"/>
        <end position="369"/>
    </location>
</feature>
<feature type="transmembrane region" description="Helical" evidence="10">
    <location>
        <begin position="212"/>
        <end position="234"/>
    </location>
</feature>
<accession>A0C865</accession>
<dbReference type="PANTHER" id="PTHR10110">
    <property type="entry name" value="SODIUM/HYDROGEN EXCHANGER"/>
    <property type="match status" value="1"/>
</dbReference>
<dbReference type="OMA" id="LICEAFI"/>
<dbReference type="PRINTS" id="PR01084">
    <property type="entry name" value="NAHEXCHNGR"/>
</dbReference>
<feature type="transmembrane region" description="Helical" evidence="10">
    <location>
        <begin position="100"/>
        <end position="123"/>
    </location>
</feature>
<dbReference type="Gene3D" id="6.10.140.1330">
    <property type="match status" value="1"/>
</dbReference>
<evidence type="ECO:0000256" key="4">
    <source>
        <dbReference type="ARBA" id="ARBA00022989"/>
    </source>
</evidence>
<keyword evidence="7 10" id="KW-0472">Membrane</keyword>
<dbReference type="InterPro" id="IPR018422">
    <property type="entry name" value="Cation/H_exchanger_CPA1"/>
</dbReference>
<dbReference type="HOGENOM" id="CLU_023215_0_0_1"/>
<dbReference type="GO" id="GO:0015386">
    <property type="term" value="F:potassium:proton antiporter activity"/>
    <property type="evidence" value="ECO:0000318"/>
    <property type="project" value="GO_Central"/>
</dbReference>
<dbReference type="InterPro" id="IPR004709">
    <property type="entry name" value="NaH_exchanger"/>
</dbReference>
<dbReference type="RefSeq" id="XP_001434379.1">
    <property type="nucleotide sequence ID" value="XM_001434342.2"/>
</dbReference>
<keyword evidence="6" id="KW-0406">Ion transport</keyword>
<feature type="region of interest" description="Disordered" evidence="9">
    <location>
        <begin position="558"/>
        <end position="578"/>
    </location>
</feature>
<dbReference type="GO" id="GO:0071805">
    <property type="term" value="P:potassium ion transmembrane transport"/>
    <property type="evidence" value="ECO:0000318"/>
    <property type="project" value="GO_Central"/>
</dbReference>
<keyword evidence="8" id="KW-0739">Sodium transport</keyword>
<dbReference type="KEGG" id="ptm:GSPATT00036113001"/>
<reference evidence="12 13" key="1">
    <citation type="journal article" date="2006" name="Nature">
        <title>Global trends of whole-genome duplications revealed by the ciliate Paramecium tetraurelia.</title>
        <authorList>
            <consortium name="Genoscope"/>
            <person name="Aury J.-M."/>
            <person name="Jaillon O."/>
            <person name="Duret L."/>
            <person name="Noel B."/>
            <person name="Jubin C."/>
            <person name="Porcel B.M."/>
            <person name="Segurens B."/>
            <person name="Daubin V."/>
            <person name="Anthouard V."/>
            <person name="Aiach N."/>
            <person name="Arnaiz O."/>
            <person name="Billaut A."/>
            <person name="Beisson J."/>
            <person name="Blanc I."/>
            <person name="Bouhouche K."/>
            <person name="Camara F."/>
            <person name="Duharcourt S."/>
            <person name="Guigo R."/>
            <person name="Gogendeau D."/>
            <person name="Katinka M."/>
            <person name="Keller A.-M."/>
            <person name="Kissmehl R."/>
            <person name="Klotz C."/>
            <person name="Koll F."/>
            <person name="Le Moue A."/>
            <person name="Lepere C."/>
            <person name="Malinsky S."/>
            <person name="Nowacki M."/>
            <person name="Nowak J.K."/>
            <person name="Plattner H."/>
            <person name="Poulain J."/>
            <person name="Ruiz F."/>
            <person name="Serrano V."/>
            <person name="Zagulski M."/>
            <person name="Dessen P."/>
            <person name="Betermier M."/>
            <person name="Weissenbach J."/>
            <person name="Scarpelli C."/>
            <person name="Schachter V."/>
            <person name="Sperling L."/>
            <person name="Meyer E."/>
            <person name="Cohen J."/>
            <person name="Wincker P."/>
        </authorList>
    </citation>
    <scope>NUCLEOTIDE SEQUENCE [LARGE SCALE GENOMIC DNA]</scope>
    <source>
        <strain evidence="12 13">Stock d4-2</strain>
    </source>
</reference>
<dbReference type="PANTHER" id="PTHR10110:SF187">
    <property type="entry name" value="SODIUM_HYDROGEN EXCHANGER"/>
    <property type="match status" value="1"/>
</dbReference>
<evidence type="ECO:0000256" key="10">
    <source>
        <dbReference type="SAM" id="Phobius"/>
    </source>
</evidence>
<keyword evidence="5" id="KW-0915">Sodium</keyword>
<dbReference type="Proteomes" id="UP000000600">
    <property type="component" value="Unassembled WGS sequence"/>
</dbReference>
<feature type="transmembrane region" description="Helical" evidence="10">
    <location>
        <begin position="39"/>
        <end position="65"/>
    </location>
</feature>
<evidence type="ECO:0000256" key="6">
    <source>
        <dbReference type="ARBA" id="ARBA00023065"/>
    </source>
</evidence>
<feature type="transmembrane region" description="Helical" evidence="10">
    <location>
        <begin position="170"/>
        <end position="192"/>
    </location>
</feature>
<comment type="subcellular location">
    <subcellularLocation>
        <location evidence="1">Membrane</location>
        <topology evidence="1">Multi-pass membrane protein</topology>
    </subcellularLocation>
</comment>
<dbReference type="GeneID" id="5020164"/>
<evidence type="ECO:0000256" key="8">
    <source>
        <dbReference type="ARBA" id="ARBA00023201"/>
    </source>
</evidence>
<keyword evidence="3 10" id="KW-0812">Transmembrane</keyword>
<evidence type="ECO:0000256" key="2">
    <source>
        <dbReference type="ARBA" id="ARBA00022448"/>
    </source>
</evidence>
<evidence type="ECO:0000313" key="12">
    <source>
        <dbReference type="EMBL" id="CAK66982.1"/>
    </source>
</evidence>
<keyword evidence="13" id="KW-1185">Reference proteome</keyword>